<evidence type="ECO:0000313" key="2">
    <source>
        <dbReference type="Proteomes" id="UP001632037"/>
    </source>
</evidence>
<accession>A0ABD3FVW3</accession>
<proteinExistence type="predicted"/>
<dbReference type="PANTHER" id="PTHR13510">
    <property type="entry name" value="FYVE-FINGER-CONTAINING RAB5 EFFECTOR PROTEIN RABENOSYN-5-RELATED"/>
    <property type="match status" value="1"/>
</dbReference>
<dbReference type="PANTHER" id="PTHR13510:SF44">
    <property type="entry name" value="RABENOSYN-5"/>
    <property type="match status" value="1"/>
</dbReference>
<dbReference type="Gene3D" id="3.30.40.10">
    <property type="entry name" value="Zinc/RING finger domain, C3HC4 (zinc finger)"/>
    <property type="match status" value="1"/>
</dbReference>
<dbReference type="EMBL" id="JBIMZQ010000006">
    <property type="protein sequence ID" value="KAL3670873.1"/>
    <property type="molecule type" value="Genomic_DNA"/>
</dbReference>
<evidence type="ECO:0000313" key="1">
    <source>
        <dbReference type="EMBL" id="KAL3670873.1"/>
    </source>
</evidence>
<name>A0ABD3FVW3_9STRA</name>
<organism evidence="1 2">
    <name type="scientific">Phytophthora oleae</name>
    <dbReference type="NCBI Taxonomy" id="2107226"/>
    <lineage>
        <taxon>Eukaryota</taxon>
        <taxon>Sar</taxon>
        <taxon>Stramenopiles</taxon>
        <taxon>Oomycota</taxon>
        <taxon>Peronosporomycetes</taxon>
        <taxon>Peronosporales</taxon>
        <taxon>Peronosporaceae</taxon>
        <taxon>Phytophthora</taxon>
    </lineage>
</organism>
<gene>
    <name evidence="1" type="ORF">V7S43_004058</name>
</gene>
<dbReference type="InterPro" id="IPR052727">
    <property type="entry name" value="Rab4/Rab5_effector"/>
</dbReference>
<keyword evidence="2" id="KW-1185">Reference proteome</keyword>
<dbReference type="Proteomes" id="UP001632037">
    <property type="component" value="Unassembled WGS sequence"/>
</dbReference>
<comment type="caution">
    <text evidence="1">The sequence shown here is derived from an EMBL/GenBank/DDBJ whole genome shotgun (WGS) entry which is preliminary data.</text>
</comment>
<sequence length="120" mass="13126">MRKLSFMLAKAYTESKQRGAPNKEKVCVTCSSPITSRRRLGDLTKSNSSCKMCFGHVCHACKVSRKLSFVDSDLLLSKRKVTFCTICISSVTSMSASDCARGKMHSEQLHGSGGGEVQQQ</sequence>
<dbReference type="AlphaFoldDB" id="A0ABD3FVW3"/>
<reference evidence="1 2" key="1">
    <citation type="submission" date="2024-09" db="EMBL/GenBank/DDBJ databases">
        <title>Genome sequencing and assembly of Phytophthora oleae, isolate VK10A, causative agent of rot of olive drupes.</title>
        <authorList>
            <person name="Conti Taguali S."/>
            <person name="Riolo M."/>
            <person name="La Spada F."/>
            <person name="Cacciola S.O."/>
            <person name="Dionisio G."/>
        </authorList>
    </citation>
    <scope>NUCLEOTIDE SEQUENCE [LARGE SCALE GENOMIC DNA]</scope>
    <source>
        <strain evidence="1 2">VK10A</strain>
    </source>
</reference>
<evidence type="ECO:0008006" key="3">
    <source>
        <dbReference type="Google" id="ProtNLM"/>
    </source>
</evidence>
<protein>
    <recommendedName>
        <fullName evidence="3">FYVE-type domain-containing protein</fullName>
    </recommendedName>
</protein>
<dbReference type="InterPro" id="IPR013083">
    <property type="entry name" value="Znf_RING/FYVE/PHD"/>
</dbReference>